<accession>A0AAP0R7Q3</accession>
<name>A0AAP0R7Q3_LIQFO</name>
<keyword evidence="1" id="KW-0678">Repressor</keyword>
<evidence type="ECO:0000256" key="2">
    <source>
        <dbReference type="ARBA" id="ARBA00023015"/>
    </source>
</evidence>
<keyword evidence="6" id="KW-1185">Reference proteome</keyword>
<dbReference type="PANTHER" id="PTHR33388:SF2">
    <property type="entry name" value="PROTEIN SPOROCYTELESS"/>
    <property type="match status" value="1"/>
</dbReference>
<protein>
    <submittedName>
        <fullName evidence="5">Uncharacterized protein</fullName>
    </submittedName>
</protein>
<evidence type="ECO:0000256" key="4">
    <source>
        <dbReference type="SAM" id="MobiDB-lite"/>
    </source>
</evidence>
<gene>
    <name evidence="5" type="ORF">L1049_000441</name>
</gene>
<dbReference type="Proteomes" id="UP001415857">
    <property type="component" value="Unassembled WGS sequence"/>
</dbReference>
<reference evidence="5 6" key="1">
    <citation type="journal article" date="2024" name="Plant J.">
        <title>Genome sequences and population genomics reveal climatic adaptation and genomic divergence between two closely related sweetgum species.</title>
        <authorList>
            <person name="Xu W.Q."/>
            <person name="Ren C.Q."/>
            <person name="Zhang X.Y."/>
            <person name="Comes H.P."/>
            <person name="Liu X.H."/>
            <person name="Li Y.G."/>
            <person name="Kettle C.J."/>
            <person name="Jalonen R."/>
            <person name="Gaisberger H."/>
            <person name="Ma Y.Z."/>
            <person name="Qiu Y.X."/>
        </authorList>
    </citation>
    <scope>NUCLEOTIDE SEQUENCE [LARGE SCALE GENOMIC DNA]</scope>
    <source>
        <strain evidence="5">Hangzhou</strain>
    </source>
</reference>
<dbReference type="GO" id="GO:0003700">
    <property type="term" value="F:DNA-binding transcription factor activity"/>
    <property type="evidence" value="ECO:0007669"/>
    <property type="project" value="InterPro"/>
</dbReference>
<organism evidence="5 6">
    <name type="scientific">Liquidambar formosana</name>
    <name type="common">Formosan gum</name>
    <dbReference type="NCBI Taxonomy" id="63359"/>
    <lineage>
        <taxon>Eukaryota</taxon>
        <taxon>Viridiplantae</taxon>
        <taxon>Streptophyta</taxon>
        <taxon>Embryophyta</taxon>
        <taxon>Tracheophyta</taxon>
        <taxon>Spermatophyta</taxon>
        <taxon>Magnoliopsida</taxon>
        <taxon>eudicotyledons</taxon>
        <taxon>Gunneridae</taxon>
        <taxon>Pentapetalae</taxon>
        <taxon>Saxifragales</taxon>
        <taxon>Altingiaceae</taxon>
        <taxon>Liquidambar</taxon>
    </lineage>
</organism>
<feature type="region of interest" description="Disordered" evidence="4">
    <location>
        <begin position="1"/>
        <end position="58"/>
    </location>
</feature>
<dbReference type="PANTHER" id="PTHR33388">
    <property type="entry name" value="OS01G0212500 PROTEIN"/>
    <property type="match status" value="1"/>
</dbReference>
<evidence type="ECO:0000256" key="1">
    <source>
        <dbReference type="ARBA" id="ARBA00022491"/>
    </source>
</evidence>
<keyword evidence="3" id="KW-0804">Transcription</keyword>
<proteinExistence type="predicted"/>
<evidence type="ECO:0000256" key="3">
    <source>
        <dbReference type="ARBA" id="ARBA00023163"/>
    </source>
</evidence>
<dbReference type="InterPro" id="IPR040356">
    <property type="entry name" value="SPEAR"/>
</dbReference>
<sequence>MATPLLLLGTNDPTMQEPTKTFIGSEETKSETAKQRGKRSSKSKSPSKKKQPQRGMGVAQLERLRLQERWKVMTETNPLPPFNIQNQFQYQFPHSFSNSPSGGPAAFPAANYGGDQLGLNRVLMLQTIGNGGFNGVFVGGSCGSGGAGGWGYDQVQVDPRFRIENVFETSKELTSMPKMQCVSDQFDSCLKKKPSNRELFGFNGGREKVTAVSPINGYDRLELNLGNNHSINGQRRDFGARAARRAGGNPEEVVEVMAIHRKGNSVGGSLLMEYEFFPGNGDSRSTSTTGGEAIFTTASTTTSDTNASCNSIDLSLKLSF</sequence>
<dbReference type="EMBL" id="JBBPBK010000015">
    <property type="protein sequence ID" value="KAK9268681.1"/>
    <property type="molecule type" value="Genomic_DNA"/>
</dbReference>
<dbReference type="AlphaFoldDB" id="A0AAP0R7Q3"/>
<dbReference type="Pfam" id="PF08744">
    <property type="entry name" value="NOZZLE"/>
    <property type="match status" value="1"/>
</dbReference>
<feature type="compositionally biased region" description="Basic residues" evidence="4">
    <location>
        <begin position="35"/>
        <end position="52"/>
    </location>
</feature>
<evidence type="ECO:0000313" key="5">
    <source>
        <dbReference type="EMBL" id="KAK9268681.1"/>
    </source>
</evidence>
<dbReference type="InterPro" id="IPR014855">
    <property type="entry name" value="NOZZLE"/>
</dbReference>
<comment type="caution">
    <text evidence="5">The sequence shown here is derived from an EMBL/GenBank/DDBJ whole genome shotgun (WGS) entry which is preliminary data.</text>
</comment>
<evidence type="ECO:0000313" key="6">
    <source>
        <dbReference type="Proteomes" id="UP001415857"/>
    </source>
</evidence>
<keyword evidence="2" id="KW-0805">Transcription regulation</keyword>